<gene>
    <name evidence="5" type="ORF">SASPL_145604</name>
</gene>
<reference evidence="5" key="1">
    <citation type="submission" date="2018-01" db="EMBL/GenBank/DDBJ databases">
        <authorList>
            <person name="Mao J.F."/>
        </authorList>
    </citation>
    <scope>NUCLEOTIDE SEQUENCE</scope>
    <source>
        <strain evidence="5">Huo1</strain>
        <tissue evidence="5">Leaf</tissue>
    </source>
</reference>
<feature type="domain" description="DYW" evidence="4">
    <location>
        <begin position="748"/>
        <end position="839"/>
    </location>
</feature>
<dbReference type="NCBIfam" id="TIGR00756">
    <property type="entry name" value="PPR"/>
    <property type="match status" value="5"/>
</dbReference>
<feature type="repeat" description="PPR" evidence="3">
    <location>
        <begin position="425"/>
        <end position="459"/>
    </location>
</feature>
<dbReference type="Pfam" id="PF13041">
    <property type="entry name" value="PPR_2"/>
    <property type="match status" value="3"/>
</dbReference>
<dbReference type="EMBL" id="PNBA02000017">
    <property type="protein sequence ID" value="KAG6395013.1"/>
    <property type="molecule type" value="Genomic_DNA"/>
</dbReference>
<dbReference type="Pfam" id="PF14432">
    <property type="entry name" value="DYW_deaminase"/>
    <property type="match status" value="1"/>
</dbReference>
<dbReference type="PROSITE" id="PS51375">
    <property type="entry name" value="PPR"/>
    <property type="match status" value="6"/>
</dbReference>
<dbReference type="Gene3D" id="1.25.40.10">
    <property type="entry name" value="Tetratricopeptide repeat domain"/>
    <property type="match status" value="4"/>
</dbReference>
<evidence type="ECO:0000256" key="3">
    <source>
        <dbReference type="PROSITE-ProRule" id="PRU00708"/>
    </source>
</evidence>
<dbReference type="Pfam" id="PF20431">
    <property type="entry name" value="E_motif"/>
    <property type="match status" value="1"/>
</dbReference>
<dbReference type="GO" id="GO:0003723">
    <property type="term" value="F:RNA binding"/>
    <property type="evidence" value="ECO:0007669"/>
    <property type="project" value="InterPro"/>
</dbReference>
<comment type="similarity">
    <text evidence="1">Belongs to the PPR family. PCMP-H subfamily.</text>
</comment>
<reference evidence="5" key="2">
    <citation type="submission" date="2020-08" db="EMBL/GenBank/DDBJ databases">
        <title>Plant Genome Project.</title>
        <authorList>
            <person name="Zhang R.-G."/>
        </authorList>
    </citation>
    <scope>NUCLEOTIDE SEQUENCE</scope>
    <source>
        <strain evidence="5">Huo1</strain>
        <tissue evidence="5">Leaf</tissue>
    </source>
</reference>
<dbReference type="InterPro" id="IPR032867">
    <property type="entry name" value="DYW_dom"/>
</dbReference>
<sequence>MEAINTFHHLPHRNFTTKFSQLKSAAVCVVDTASPPPSFPNKLSNLSSLGTAKARHAHIIKMPNEEDSDIKVQSLITSYLELQDFHSAAMVFFLDLEHNYLHWNTFLEDFKNKGGDPTEILQVSAELHNMGVVFGSENLTMLLKMCANLRDSWLGLEIHVCLIKRGFDKDMHAKAALMNFYGSCCGSDSAKKVFHETSDHTSLLWNEAVLVALRNEEWFKGVDVFRRMQFSSTEVDSNAFTITGVVQACGKIGALDEGKQLHGYILRKAIESNLSICNSLIFMYSKNGNVKQARAVFDLVQNRNLSTWNAIIFGYAAHGHLEDAWELLREMETYSIKPDIVTWNSLLSGHLHHGSCQEVLNILQHMQNGGFKPNNRSMTTVLQAVSELHYLHLGQEIHCFVIRNGIDSDIHVITSLLDMYVKNDDLNSARAVFDGIELAGRIDEALDVMKQIKDSGLAPNVVSWTALISGSCQNGYHRQVLDFFYQMQAEGVKPNSATIASLCRACAGLSLLQRGKEAHCISIRNEYVEDVFVCTSLIDMYSKCGSLETAYRVFQAAENKTLASWNSMIMGFSSYGHGKEAISLFHRMREEKKLQPDPITMTALLTGCKHSGLIDEGWRLFDSMKTECGITPTIQHYSCMVDLLARAGYLDEAWDFISQMPVEPDSTVWGAILGSCRTHGSLQLGEIAAKQLFKLEPENPANYVLLMNMYTASERWDDVDRVRDLMERRSLKIGNVWSWIEINNTSMGYLPDTKCVHLNTDDKREKEKALLSHTEKRAITFGLMQTKTNTPVRVIKNTTICADRHTFAEYTSLARKREIILKDGIRFHHFKEGKCSCRELLR</sequence>
<dbReference type="PANTHER" id="PTHR47926">
    <property type="entry name" value="PENTATRICOPEPTIDE REPEAT-CONTAINING PROTEIN"/>
    <property type="match status" value="1"/>
</dbReference>
<dbReference type="InterPro" id="IPR002885">
    <property type="entry name" value="PPR_rpt"/>
</dbReference>
<evidence type="ECO:0000313" key="6">
    <source>
        <dbReference type="Proteomes" id="UP000298416"/>
    </source>
</evidence>
<accession>A0A8X8WIT0</accession>
<evidence type="ECO:0000256" key="2">
    <source>
        <dbReference type="ARBA" id="ARBA00022737"/>
    </source>
</evidence>
<dbReference type="InterPro" id="IPR046960">
    <property type="entry name" value="PPR_At4g14850-like_plant"/>
</dbReference>
<organism evidence="5">
    <name type="scientific">Salvia splendens</name>
    <name type="common">Scarlet sage</name>
    <dbReference type="NCBI Taxonomy" id="180675"/>
    <lineage>
        <taxon>Eukaryota</taxon>
        <taxon>Viridiplantae</taxon>
        <taxon>Streptophyta</taxon>
        <taxon>Embryophyta</taxon>
        <taxon>Tracheophyta</taxon>
        <taxon>Spermatophyta</taxon>
        <taxon>Magnoliopsida</taxon>
        <taxon>eudicotyledons</taxon>
        <taxon>Gunneridae</taxon>
        <taxon>Pentapetalae</taxon>
        <taxon>asterids</taxon>
        <taxon>lamiids</taxon>
        <taxon>Lamiales</taxon>
        <taxon>Lamiaceae</taxon>
        <taxon>Nepetoideae</taxon>
        <taxon>Mentheae</taxon>
        <taxon>Salviinae</taxon>
        <taxon>Salvia</taxon>
        <taxon>Salvia subgen. Calosphace</taxon>
        <taxon>core Calosphace</taxon>
    </lineage>
</organism>
<feature type="repeat" description="PPR" evidence="3">
    <location>
        <begin position="460"/>
        <end position="494"/>
    </location>
</feature>
<dbReference type="GO" id="GO:0009451">
    <property type="term" value="P:RNA modification"/>
    <property type="evidence" value="ECO:0007669"/>
    <property type="project" value="InterPro"/>
</dbReference>
<evidence type="ECO:0000256" key="1">
    <source>
        <dbReference type="ARBA" id="ARBA00006643"/>
    </source>
</evidence>
<feature type="repeat" description="PPR" evidence="3">
    <location>
        <begin position="304"/>
        <end position="338"/>
    </location>
</feature>
<proteinExistence type="inferred from homology"/>
<feature type="repeat" description="PPR" evidence="3">
    <location>
        <begin position="561"/>
        <end position="591"/>
    </location>
</feature>
<dbReference type="InterPro" id="IPR046848">
    <property type="entry name" value="E_motif"/>
</dbReference>
<keyword evidence="6" id="KW-1185">Reference proteome</keyword>
<dbReference type="Proteomes" id="UP000298416">
    <property type="component" value="Unassembled WGS sequence"/>
</dbReference>
<name>A0A8X8WIT0_SALSN</name>
<evidence type="ECO:0000259" key="4">
    <source>
        <dbReference type="Pfam" id="PF14432"/>
    </source>
</evidence>
<dbReference type="FunFam" id="1.25.40.10:FF:000090">
    <property type="entry name" value="Pentatricopeptide repeat-containing protein, chloroplastic"/>
    <property type="match status" value="1"/>
</dbReference>
<comment type="caution">
    <text evidence="5">The sequence shown here is derived from an EMBL/GenBank/DDBJ whole genome shotgun (WGS) entry which is preliminary data.</text>
</comment>
<keyword evidence="2" id="KW-0677">Repeat</keyword>
<dbReference type="GO" id="GO:0008270">
    <property type="term" value="F:zinc ion binding"/>
    <property type="evidence" value="ECO:0007669"/>
    <property type="project" value="InterPro"/>
</dbReference>
<dbReference type="FunFam" id="1.25.40.10:FF:000393">
    <property type="entry name" value="Pentatricopeptide repeat-containing protein At1g20230"/>
    <property type="match status" value="1"/>
</dbReference>
<dbReference type="InterPro" id="IPR011990">
    <property type="entry name" value="TPR-like_helical_dom_sf"/>
</dbReference>
<dbReference type="PANTHER" id="PTHR47926:SF539">
    <property type="entry name" value="DYW DOMAIN-CONTAINING PROTEIN"/>
    <property type="match status" value="1"/>
</dbReference>
<feature type="repeat" description="PPR" evidence="3">
    <location>
        <begin position="597"/>
        <end position="627"/>
    </location>
</feature>
<dbReference type="Pfam" id="PF01535">
    <property type="entry name" value="PPR"/>
    <property type="match status" value="2"/>
</dbReference>
<protein>
    <recommendedName>
        <fullName evidence="4">DYW domain-containing protein</fullName>
    </recommendedName>
</protein>
<evidence type="ECO:0000313" key="5">
    <source>
        <dbReference type="EMBL" id="KAG6395013.1"/>
    </source>
</evidence>
<feature type="repeat" description="PPR" evidence="3">
    <location>
        <begin position="339"/>
        <end position="373"/>
    </location>
</feature>
<dbReference type="AlphaFoldDB" id="A0A8X8WIT0"/>